<dbReference type="AlphaFoldDB" id="A0A7S1R9B6"/>
<evidence type="ECO:0000256" key="1">
    <source>
        <dbReference type="SAM" id="SignalP"/>
    </source>
</evidence>
<gene>
    <name evidence="2" type="ORF">ACAT0790_LOCUS36914</name>
</gene>
<proteinExistence type="predicted"/>
<dbReference type="EMBL" id="HBGE01061625">
    <property type="protein sequence ID" value="CAD9160149.1"/>
    <property type="molecule type" value="Transcribed_RNA"/>
</dbReference>
<reference evidence="2" key="1">
    <citation type="submission" date="2021-01" db="EMBL/GenBank/DDBJ databases">
        <authorList>
            <person name="Corre E."/>
            <person name="Pelletier E."/>
            <person name="Niang G."/>
            <person name="Scheremetjew M."/>
            <person name="Finn R."/>
            <person name="Kale V."/>
            <person name="Holt S."/>
            <person name="Cochrane G."/>
            <person name="Meng A."/>
            <person name="Brown T."/>
            <person name="Cohen L."/>
        </authorList>
    </citation>
    <scope>NUCLEOTIDE SEQUENCE</scope>
    <source>
        <strain evidence="2">OF101</strain>
    </source>
</reference>
<evidence type="ECO:0008006" key="3">
    <source>
        <dbReference type="Google" id="ProtNLM"/>
    </source>
</evidence>
<accession>A0A7S1R9B6</accession>
<protein>
    <recommendedName>
        <fullName evidence="3">Methyltransferase FkbM domain-containing protein</fullName>
    </recommendedName>
</protein>
<feature type="chain" id="PRO_5031320298" description="Methyltransferase FkbM domain-containing protein" evidence="1">
    <location>
        <begin position="26"/>
        <end position="296"/>
    </location>
</feature>
<sequence length="296" mass="31998">MAVQPWAGALAVVLLSVAAWIFVTTSPARDFGVGRYFCCAGTLCRHDRLPDGMGSGSGMHEYFAGFPTEAVHMMRTSISAGRQANESGLVVVMGASLARFPYAVNYYADLVVPLSARLLAVEANPDLLPRLERRLGELGVDPSRTTIVNAVVGEEGEQLSFATVPGYDNLGTADKANMGKMGVPPGYERDVLVPGISTRDLLERARARPSDVSMLTIDFIEDGWLLSQLFELPGFAPSVVLHHTLERIHKVVVTQFLVDRGYDVTDYGMYAVAIAASSAAVEFCERERSSPVVRGL</sequence>
<keyword evidence="1" id="KW-0732">Signal</keyword>
<name>A0A7S1R9B6_ALECA</name>
<evidence type="ECO:0000313" key="2">
    <source>
        <dbReference type="EMBL" id="CAD9160149.1"/>
    </source>
</evidence>
<feature type="signal peptide" evidence="1">
    <location>
        <begin position="1"/>
        <end position="25"/>
    </location>
</feature>
<organism evidence="2">
    <name type="scientific">Alexandrium catenella</name>
    <name type="common">Red tide dinoflagellate</name>
    <name type="synonym">Gonyaulax catenella</name>
    <dbReference type="NCBI Taxonomy" id="2925"/>
    <lineage>
        <taxon>Eukaryota</taxon>
        <taxon>Sar</taxon>
        <taxon>Alveolata</taxon>
        <taxon>Dinophyceae</taxon>
        <taxon>Gonyaulacales</taxon>
        <taxon>Pyrocystaceae</taxon>
        <taxon>Alexandrium</taxon>
    </lineage>
</organism>